<dbReference type="InterPro" id="IPR049730">
    <property type="entry name" value="SNF2/RAD54-like_C"/>
</dbReference>
<proteinExistence type="predicted"/>
<dbReference type="Gene3D" id="3.40.50.300">
    <property type="entry name" value="P-loop containing nucleotide triphosphate hydrolases"/>
    <property type="match status" value="1"/>
</dbReference>
<comment type="caution">
    <text evidence="8">The sequence shown here is derived from an EMBL/GenBank/DDBJ whole genome shotgun (WGS) entry which is preliminary data.</text>
</comment>
<dbReference type="SMART" id="SM00487">
    <property type="entry name" value="DEXDc"/>
    <property type="match status" value="1"/>
</dbReference>
<protein>
    <submittedName>
        <fullName evidence="8">Helicase domain protein</fullName>
    </submittedName>
</protein>
<feature type="coiled-coil region" evidence="5">
    <location>
        <begin position="922"/>
        <end position="1010"/>
    </location>
</feature>
<dbReference type="Pfam" id="PF00176">
    <property type="entry name" value="SNF2-rel_dom"/>
    <property type="match status" value="1"/>
</dbReference>
<dbReference type="Pfam" id="PF00271">
    <property type="entry name" value="Helicase_C"/>
    <property type="match status" value="1"/>
</dbReference>
<dbReference type="PANTHER" id="PTHR45766">
    <property type="entry name" value="DNA ANNEALING HELICASE AND ENDONUCLEASE ZRANB3 FAMILY MEMBER"/>
    <property type="match status" value="1"/>
</dbReference>
<name>L9YSN9_9EURY</name>
<dbReference type="CDD" id="cd18011">
    <property type="entry name" value="DEXDc_RapA"/>
    <property type="match status" value="1"/>
</dbReference>
<dbReference type="InterPro" id="IPR014001">
    <property type="entry name" value="Helicase_ATP-bd"/>
</dbReference>
<dbReference type="Gene3D" id="3.40.50.10810">
    <property type="entry name" value="Tandem AAA-ATPase domain"/>
    <property type="match status" value="1"/>
</dbReference>
<feature type="domain" description="Helicase ATP-binding" evidence="6">
    <location>
        <begin position="161"/>
        <end position="337"/>
    </location>
</feature>
<keyword evidence="2" id="KW-0378">Hydrolase</keyword>
<dbReference type="InterPro" id="IPR027417">
    <property type="entry name" value="P-loop_NTPase"/>
</dbReference>
<dbReference type="PROSITE" id="PS51194">
    <property type="entry name" value="HELICASE_CTER"/>
    <property type="match status" value="1"/>
</dbReference>
<evidence type="ECO:0000313" key="8">
    <source>
        <dbReference type="EMBL" id="ELY77134.1"/>
    </source>
</evidence>
<dbReference type="PANTHER" id="PTHR45766:SF6">
    <property type="entry name" value="SWI_SNF-RELATED MATRIX-ASSOCIATED ACTIN-DEPENDENT REGULATOR OF CHROMATIN SUBFAMILY A-LIKE PROTEIN 1"/>
    <property type="match status" value="1"/>
</dbReference>
<dbReference type="InterPro" id="IPR057342">
    <property type="entry name" value="DEXDc_RapA"/>
</dbReference>
<evidence type="ECO:0000259" key="6">
    <source>
        <dbReference type="PROSITE" id="PS51192"/>
    </source>
</evidence>
<dbReference type="GO" id="GO:0140097">
    <property type="term" value="F:catalytic activity, acting on DNA"/>
    <property type="evidence" value="ECO:0007669"/>
    <property type="project" value="UniProtKB-ARBA"/>
</dbReference>
<dbReference type="InterPro" id="IPR038718">
    <property type="entry name" value="SNF2-like_sf"/>
</dbReference>
<evidence type="ECO:0000256" key="4">
    <source>
        <dbReference type="ARBA" id="ARBA00022840"/>
    </source>
</evidence>
<dbReference type="AlphaFoldDB" id="L9YSN9"/>
<evidence type="ECO:0000256" key="5">
    <source>
        <dbReference type="SAM" id="Coils"/>
    </source>
</evidence>
<keyword evidence="3 8" id="KW-0347">Helicase</keyword>
<sequence>MSDENPFKPGDKVSYYGGEGIVVRVKDDCLLIHTDDGRIVKQKPDLPLVSKMVDFESGEKVQFPGGEGAIIKIEERPDHADLLYVHTTDGDLKTVPADKKGIEPLAGVTDQLSMKQFDTLSRFDLLEKAVRLNLAYRFDRFLSLEGNRIDVTPHQVEAAHEILNSHDQRYLIGDEVGLGKTIEAGIVIEELLARDRAERVLIVTPASLKTQWQEEMKAKFDQDYVIYDRNYVRSVCQTTSKDEVWQQDDLVITSIDFAKQDDMLEALENTEWDIAVFDEAHHLTARKENDGTLSKTDRYNVGEAVSPNTDSLLFLTGTPHKGKHDQFYLMIDLLEPYRFEDEHDISPDKLNDVMIRRLKSNPNMVHSDGSPMFPEKKIHTRPVDFSQQEHALYEDITDYLQNDYRLGEEQESHAAGFSMVIYQKRLVSSIRAIQRSLEKRARVLRNGGQQGELSQVVKKLLPQYRERPETLTDKQRERIEDELQKVSTGQDPEQLNQELEVLEGLIERTQSIEVDSKAQELREFTESLLNEDPDEKVLVFTEYTDTLEYLRDEVLEEYDTAQIHGSMGQQTRREQVEKFRGDANIMLATDAAREGINLQFAHIMVNYDLPWNPIRIDQRMGRLHRYGQVRDVHIHNLFVDDTRESEILEQLVKKIDRIENDLGMRSDVLGMVLDDSDFDLEERIMDAVTNDKSSKKVVDDLDRIIEERKEAVKTVQENFLISDQFDESDLKEIQDLIEDSREDHIGQSEVRELLELFFAEFDGEIKERSDHRLDGKVFSIDVPGVIELGRADVRGSYSQATFDQELAKEDSNLEFLSVNHPVVQAIVEYCLDGNWIDGRTVVKRAADPSTEPGLRCNFRLGYETADGRDETEEFVSMYVTADGDVWSEIPDSDGSISPDRAENHQQVSRVTENARDLVDVAKREAQLQVEAMAEEAEKEKEENVDIKRQHAERYFENAINTWESRLEEYQQDHQNGKDMKLPIRNAKSKLEELRDERKHEFEQLREEESVLPKAPELVNAAVMVPDKK</sequence>
<keyword evidence="5" id="KW-0175">Coiled coil</keyword>
<keyword evidence="4" id="KW-0067">ATP-binding</keyword>
<keyword evidence="9" id="KW-1185">Reference proteome</keyword>
<dbReference type="SUPFAM" id="SSF52540">
    <property type="entry name" value="P-loop containing nucleoside triphosphate hydrolases"/>
    <property type="match status" value="2"/>
</dbReference>
<dbReference type="PROSITE" id="PS51192">
    <property type="entry name" value="HELICASE_ATP_BIND_1"/>
    <property type="match status" value="1"/>
</dbReference>
<dbReference type="PATRIC" id="fig|1230459.4.peg.3361"/>
<dbReference type="Proteomes" id="UP000011592">
    <property type="component" value="Unassembled WGS sequence"/>
</dbReference>
<evidence type="ECO:0000256" key="2">
    <source>
        <dbReference type="ARBA" id="ARBA00022801"/>
    </source>
</evidence>
<dbReference type="GO" id="GO:0005524">
    <property type="term" value="F:ATP binding"/>
    <property type="evidence" value="ECO:0007669"/>
    <property type="project" value="UniProtKB-KW"/>
</dbReference>
<feature type="domain" description="Helicase C-terminal" evidence="7">
    <location>
        <begin position="520"/>
        <end position="677"/>
    </location>
</feature>
<dbReference type="GO" id="GO:0016787">
    <property type="term" value="F:hydrolase activity"/>
    <property type="evidence" value="ECO:0007669"/>
    <property type="project" value="UniProtKB-KW"/>
</dbReference>
<evidence type="ECO:0000256" key="1">
    <source>
        <dbReference type="ARBA" id="ARBA00022741"/>
    </source>
</evidence>
<reference evidence="8 9" key="1">
    <citation type="journal article" date="2014" name="PLoS Genet.">
        <title>Phylogenetically driven sequencing of extremely halophilic archaea reveals strategies for static and dynamic osmo-response.</title>
        <authorList>
            <person name="Becker E.A."/>
            <person name="Seitzer P.M."/>
            <person name="Tritt A."/>
            <person name="Larsen D."/>
            <person name="Krusor M."/>
            <person name="Yao A.I."/>
            <person name="Wu D."/>
            <person name="Madern D."/>
            <person name="Eisen J.A."/>
            <person name="Darling A.E."/>
            <person name="Facciotti M.T."/>
        </authorList>
    </citation>
    <scope>NUCLEOTIDE SEQUENCE [LARGE SCALE GENOMIC DNA]</scope>
    <source>
        <strain evidence="8 9">JCM 14663</strain>
    </source>
</reference>
<keyword evidence="1" id="KW-0547">Nucleotide-binding</keyword>
<dbReference type="RefSeq" id="WP_008457935.1">
    <property type="nucleotide sequence ID" value="NZ_AOIJ01000063.1"/>
</dbReference>
<dbReference type="GO" id="GO:0004386">
    <property type="term" value="F:helicase activity"/>
    <property type="evidence" value="ECO:0007669"/>
    <property type="project" value="UniProtKB-KW"/>
</dbReference>
<gene>
    <name evidence="8" type="ORF">C486_16825</name>
</gene>
<evidence type="ECO:0000259" key="7">
    <source>
        <dbReference type="PROSITE" id="PS51194"/>
    </source>
</evidence>
<dbReference type="EMBL" id="AOIJ01000063">
    <property type="protein sequence ID" value="ELY77134.1"/>
    <property type="molecule type" value="Genomic_DNA"/>
</dbReference>
<accession>L9YSN9</accession>
<dbReference type="CDD" id="cd18793">
    <property type="entry name" value="SF2_C_SNF"/>
    <property type="match status" value="1"/>
</dbReference>
<evidence type="ECO:0000313" key="9">
    <source>
        <dbReference type="Proteomes" id="UP000011592"/>
    </source>
</evidence>
<evidence type="ECO:0000256" key="3">
    <source>
        <dbReference type="ARBA" id="ARBA00022806"/>
    </source>
</evidence>
<organism evidence="8 9">
    <name type="scientific">Natrinema gari JCM 14663</name>
    <dbReference type="NCBI Taxonomy" id="1230459"/>
    <lineage>
        <taxon>Archaea</taxon>
        <taxon>Methanobacteriati</taxon>
        <taxon>Methanobacteriota</taxon>
        <taxon>Stenosarchaea group</taxon>
        <taxon>Halobacteria</taxon>
        <taxon>Halobacteriales</taxon>
        <taxon>Natrialbaceae</taxon>
        <taxon>Natrinema</taxon>
    </lineage>
</organism>
<dbReference type="InterPro" id="IPR000330">
    <property type="entry name" value="SNF2_N"/>
</dbReference>
<dbReference type="SMART" id="SM00490">
    <property type="entry name" value="HELICc"/>
    <property type="match status" value="1"/>
</dbReference>
<dbReference type="InterPro" id="IPR001650">
    <property type="entry name" value="Helicase_C-like"/>
</dbReference>